<protein>
    <submittedName>
        <fullName evidence="5">Peptidase C14</fullName>
    </submittedName>
</protein>
<organism evidence="5 6">
    <name type="scientific">Lentinus brumalis</name>
    <dbReference type="NCBI Taxonomy" id="2498619"/>
    <lineage>
        <taxon>Eukaryota</taxon>
        <taxon>Fungi</taxon>
        <taxon>Dikarya</taxon>
        <taxon>Basidiomycota</taxon>
        <taxon>Agaricomycotina</taxon>
        <taxon>Agaricomycetes</taxon>
        <taxon>Polyporales</taxon>
        <taxon>Polyporaceae</taxon>
        <taxon>Lentinus</taxon>
    </lineage>
</organism>
<evidence type="ECO:0000256" key="1">
    <source>
        <dbReference type="ARBA" id="ARBA00009005"/>
    </source>
</evidence>
<name>A0A371D438_9APHY</name>
<dbReference type="EMBL" id="KZ857420">
    <property type="protein sequence ID" value="RDX47307.1"/>
    <property type="molecule type" value="Genomic_DNA"/>
</dbReference>
<keyword evidence="3" id="KW-0645">Protease</keyword>
<dbReference type="PANTHER" id="PTHR48104:SF30">
    <property type="entry name" value="METACASPASE-1"/>
    <property type="match status" value="1"/>
</dbReference>
<dbReference type="GO" id="GO:0006508">
    <property type="term" value="P:proteolysis"/>
    <property type="evidence" value="ECO:0007669"/>
    <property type="project" value="InterPro"/>
</dbReference>
<evidence type="ECO:0000259" key="4">
    <source>
        <dbReference type="Pfam" id="PF00656"/>
    </source>
</evidence>
<dbReference type="InterPro" id="IPR011600">
    <property type="entry name" value="Pept_C14_caspase"/>
</dbReference>
<accession>A0A371D438</accession>
<evidence type="ECO:0000313" key="5">
    <source>
        <dbReference type="EMBL" id="RDX47307.1"/>
    </source>
</evidence>
<keyword evidence="6" id="KW-1185">Reference proteome</keyword>
<sequence>MPGISGMGCFAKKALLIGIEYASSLREHDQTLPGAHKDPFLLRDVLIERYGYRNEDIVILIDDESGRYVRPTRDNIIAAMNDLVLDPRPGDHFVFSFSGHGAQTPNDDGAEDDGYDETLVTADTSYDPTSETYSRYIKDDLVRQLLVDALPPGARLVMIFDCCHSGTASDLPVVFADNLTSPCSPIATSPRLYGSRGFALMQYNPEDWNAPWAWVNTRMGRMRGNSLPLQSPLPDVTSWSACMDSQVTYGGRRGGMFIKAFTDAIRNDPHQTHAELLQSIRRELAKRMGKRTLDQMKKGIDQPLTSPRAQLTSLKNISLFHTRFDM</sequence>
<comment type="similarity">
    <text evidence="1">Belongs to the peptidase C14B family.</text>
</comment>
<dbReference type="GO" id="GO:0006915">
    <property type="term" value="P:apoptotic process"/>
    <property type="evidence" value="ECO:0007669"/>
    <property type="project" value="UniProtKB-KW"/>
</dbReference>
<dbReference type="Proteomes" id="UP000256964">
    <property type="component" value="Unassembled WGS sequence"/>
</dbReference>
<dbReference type="OrthoDB" id="3223806at2759"/>
<proteinExistence type="inferred from homology"/>
<dbReference type="SUPFAM" id="SSF52129">
    <property type="entry name" value="Caspase-like"/>
    <property type="match status" value="1"/>
</dbReference>
<keyword evidence="3" id="KW-0788">Thiol protease</keyword>
<dbReference type="GO" id="GO:0005737">
    <property type="term" value="C:cytoplasm"/>
    <property type="evidence" value="ECO:0007669"/>
    <property type="project" value="TreeGrafter"/>
</dbReference>
<keyword evidence="2" id="KW-0053">Apoptosis</keyword>
<dbReference type="Gene3D" id="3.40.50.12660">
    <property type="match status" value="1"/>
</dbReference>
<reference evidence="5 6" key="1">
    <citation type="journal article" date="2018" name="Biotechnol. Biofuels">
        <title>Integrative visual omics of the white-rot fungus Polyporus brumalis exposes the biotechnological potential of its oxidative enzymes for delignifying raw plant biomass.</title>
        <authorList>
            <person name="Miyauchi S."/>
            <person name="Rancon A."/>
            <person name="Drula E."/>
            <person name="Hage H."/>
            <person name="Chaduli D."/>
            <person name="Favel A."/>
            <person name="Grisel S."/>
            <person name="Henrissat B."/>
            <person name="Herpoel-Gimbert I."/>
            <person name="Ruiz-Duenas F.J."/>
            <person name="Chevret D."/>
            <person name="Hainaut M."/>
            <person name="Lin J."/>
            <person name="Wang M."/>
            <person name="Pangilinan J."/>
            <person name="Lipzen A."/>
            <person name="Lesage-Meessen L."/>
            <person name="Navarro D."/>
            <person name="Riley R."/>
            <person name="Grigoriev I.V."/>
            <person name="Zhou S."/>
            <person name="Raouche S."/>
            <person name="Rosso M.N."/>
        </authorList>
    </citation>
    <scope>NUCLEOTIDE SEQUENCE [LARGE SCALE GENOMIC DNA]</scope>
    <source>
        <strain evidence="5 6">BRFM 1820</strain>
    </source>
</reference>
<evidence type="ECO:0000256" key="3">
    <source>
        <dbReference type="ARBA" id="ARBA00022807"/>
    </source>
</evidence>
<dbReference type="InterPro" id="IPR050452">
    <property type="entry name" value="Metacaspase"/>
</dbReference>
<gene>
    <name evidence="5" type="ORF">OH76DRAFT_1484909</name>
</gene>
<dbReference type="GO" id="GO:0004197">
    <property type="term" value="F:cysteine-type endopeptidase activity"/>
    <property type="evidence" value="ECO:0007669"/>
    <property type="project" value="InterPro"/>
</dbReference>
<dbReference type="AlphaFoldDB" id="A0A371D438"/>
<evidence type="ECO:0000256" key="2">
    <source>
        <dbReference type="ARBA" id="ARBA00022703"/>
    </source>
</evidence>
<dbReference type="PANTHER" id="PTHR48104">
    <property type="entry name" value="METACASPASE-4"/>
    <property type="match status" value="1"/>
</dbReference>
<feature type="domain" description="Peptidase C14 caspase" evidence="4">
    <location>
        <begin position="12"/>
        <end position="295"/>
    </location>
</feature>
<keyword evidence="3" id="KW-0378">Hydrolase</keyword>
<evidence type="ECO:0000313" key="6">
    <source>
        <dbReference type="Proteomes" id="UP000256964"/>
    </source>
</evidence>
<dbReference type="InterPro" id="IPR029030">
    <property type="entry name" value="Caspase-like_dom_sf"/>
</dbReference>
<dbReference type="Pfam" id="PF00656">
    <property type="entry name" value="Peptidase_C14"/>
    <property type="match status" value="1"/>
</dbReference>